<evidence type="ECO:0000256" key="2">
    <source>
        <dbReference type="ARBA" id="ARBA00022842"/>
    </source>
</evidence>
<evidence type="ECO:0000256" key="1">
    <source>
        <dbReference type="ARBA" id="ARBA00022723"/>
    </source>
</evidence>
<protein>
    <submittedName>
        <fullName evidence="5">Transketolase C-terminal domain-containing protein</fullName>
    </submittedName>
</protein>
<dbReference type="Pfam" id="PF22613">
    <property type="entry name" value="Transketolase_C_1"/>
    <property type="match status" value="1"/>
</dbReference>
<organism evidence="5 6">
    <name type="scientific">Kitasatospora paranensis</name>
    <dbReference type="NCBI Taxonomy" id="258053"/>
    <lineage>
        <taxon>Bacteria</taxon>
        <taxon>Bacillati</taxon>
        <taxon>Actinomycetota</taxon>
        <taxon>Actinomycetes</taxon>
        <taxon>Kitasatosporales</taxon>
        <taxon>Streptomycetaceae</taxon>
        <taxon>Kitasatospora</taxon>
    </lineage>
</organism>
<keyword evidence="6" id="KW-1185">Reference proteome</keyword>
<dbReference type="Proteomes" id="UP001596435">
    <property type="component" value="Unassembled WGS sequence"/>
</dbReference>
<keyword evidence="2" id="KW-0460">Magnesium</keyword>
<dbReference type="InterPro" id="IPR055152">
    <property type="entry name" value="Transketolase-like_C_2"/>
</dbReference>
<evidence type="ECO:0000259" key="4">
    <source>
        <dbReference type="Pfam" id="PF22613"/>
    </source>
</evidence>
<keyword evidence="1" id="KW-0479">Metal-binding</keyword>
<feature type="region of interest" description="Disordered" evidence="3">
    <location>
        <begin position="87"/>
        <end position="129"/>
    </location>
</feature>
<dbReference type="SUPFAM" id="SSF52922">
    <property type="entry name" value="TK C-terminal domain-like"/>
    <property type="match status" value="1"/>
</dbReference>
<feature type="compositionally biased region" description="Low complexity" evidence="3">
    <location>
        <begin position="92"/>
        <end position="101"/>
    </location>
</feature>
<evidence type="ECO:0000313" key="6">
    <source>
        <dbReference type="Proteomes" id="UP001596435"/>
    </source>
</evidence>
<dbReference type="PANTHER" id="PTHR43522:SF2">
    <property type="entry name" value="TRANSKETOLASE 1-RELATED"/>
    <property type="match status" value="1"/>
</dbReference>
<dbReference type="InterPro" id="IPR033247">
    <property type="entry name" value="Transketolase_fam"/>
</dbReference>
<gene>
    <name evidence="5" type="ORF">ACFQMG_32000</name>
</gene>
<dbReference type="Gene3D" id="3.40.50.920">
    <property type="match status" value="1"/>
</dbReference>
<evidence type="ECO:0000313" key="5">
    <source>
        <dbReference type="EMBL" id="MFC7184183.1"/>
    </source>
</evidence>
<dbReference type="EMBL" id="JBHTAJ010000092">
    <property type="protein sequence ID" value="MFC7184183.1"/>
    <property type="molecule type" value="Genomic_DNA"/>
</dbReference>
<accession>A0ABW2G6N2</accession>
<comment type="caution">
    <text evidence="5">The sequence shown here is derived from an EMBL/GenBank/DDBJ whole genome shotgun (WGS) entry which is preliminary data.</text>
</comment>
<evidence type="ECO:0000256" key="3">
    <source>
        <dbReference type="SAM" id="MobiDB-lite"/>
    </source>
</evidence>
<dbReference type="PANTHER" id="PTHR43522">
    <property type="entry name" value="TRANSKETOLASE"/>
    <property type="match status" value="1"/>
</dbReference>
<reference evidence="6" key="1">
    <citation type="journal article" date="2019" name="Int. J. Syst. Evol. Microbiol.">
        <title>The Global Catalogue of Microorganisms (GCM) 10K type strain sequencing project: providing services to taxonomists for standard genome sequencing and annotation.</title>
        <authorList>
            <consortium name="The Broad Institute Genomics Platform"/>
            <consortium name="The Broad Institute Genome Sequencing Center for Infectious Disease"/>
            <person name="Wu L."/>
            <person name="Ma J."/>
        </authorList>
    </citation>
    <scope>NUCLEOTIDE SEQUENCE [LARGE SCALE GENOMIC DNA]</scope>
    <source>
        <strain evidence="6">CGMCC 1.12859</strain>
    </source>
</reference>
<sequence length="129" mass="13638">MLLLATGSEVHPALAAQRLLADGGVPSRVVSLPCLEWFAAQPRAYREEVLPPGLTARVGVGAGVALGWRELVGPRGRIVSLDRFGASADYQRSTPSSASPPRRWPTPHGRASPRPGEAPSVGRRTGLAR</sequence>
<dbReference type="InterPro" id="IPR009014">
    <property type="entry name" value="Transketo_C/PFOR_II"/>
</dbReference>
<proteinExistence type="predicted"/>
<dbReference type="RefSeq" id="WP_345704034.1">
    <property type="nucleotide sequence ID" value="NZ_BAABKV010000001.1"/>
</dbReference>
<name>A0ABW2G6N2_9ACTN</name>
<feature type="domain" description="Transketolase-like C-terminal" evidence="4">
    <location>
        <begin position="2"/>
        <end position="92"/>
    </location>
</feature>